<dbReference type="InterPro" id="IPR000601">
    <property type="entry name" value="PKD_dom"/>
</dbReference>
<dbReference type="InterPro" id="IPR036116">
    <property type="entry name" value="FN3_sf"/>
</dbReference>
<dbReference type="InterPro" id="IPR003961">
    <property type="entry name" value="FN3_dom"/>
</dbReference>
<dbReference type="InterPro" id="IPR035986">
    <property type="entry name" value="PKD_dom_sf"/>
</dbReference>
<dbReference type="CDD" id="cd00063">
    <property type="entry name" value="FN3"/>
    <property type="match status" value="1"/>
</dbReference>
<sequence>MRKKYLVYFIFFIGLNVFSQNFRSIWNTSNIETGSSADNQITIPTNPVFTTYNYNVNWGDGTSDTGITGNITHNYTTPGTYTIEISGDFPAIYFNDGGDKIKIIQILEWGSSIEWQTMENAFYGCENMNFDLIDAPDLSQVTSLQNMFRGCTLFNGILNNWDISTITNLSGIFRECSTFNRPLDLWNTAAVTDMSETFFSAQSFNEPLDNWRTAAVATMYGMFYNAVAFNQDINGWDVSNVTNMSGMFYSAKSFSQPLNNWVVSNVTDMSYMFAFSVFNQSIDNWIVSNVTDMSGMFQRDRVFNQPLNSWDVSSVTNMNRMFDGFYLSMQFNQPLNNWVVSNVENMSYMFRDARNFNQDISNWAVANVTNMQGMFDSASTFNQDISGWVVSSVTNMSEMFSSASAFNQDINGWIVTSVTDMSEMFYYASTFNQPLNNWDTSNVSNMSRMFSSASSFNQPLNLWDVSNVTNMSYMFNNADAFNQDISGWDVSKVSNMSYMFSGADVFNQDISGWLVSSVTNMSSMFNSAILFNQNIGSWDISNVSNMLGMLSSSGISQENYDDILIAWSSQAVKTGVDLGATNLKYCDALNQRQSLIDNYGWTISGDLVNCSNVFCTQILAPRASDTAIPANSHIIWEATPNATGYTVTLEVERAGARGYVIFGGNILNNYDVGNVTGIGFSNDFFEAGDIIYITVVPYNDLGPATGCSEVSFSVVDSWVDSPDAFKLTFDTTLTDVYSSDNDQIKIGANSSYSYNYSIDWGDGQYNNNVTGSITHTYAIPGEYTVSIIGDYPAHYNYYTTGDSNKLISIDQWGSQVWESMRRAFRDCDNMEYKASDIPNLTNVTNMEYMFYGCRSFNSYINDSGNEEQSNIINWDVSSVENMSYMFYNAVAFNQDINGWDVSSVENMSYMFYNAVAFNQDINGWDVSNVTNMSRMFSSTNSFNQPLNSWIVGNVITMEGMFTYSNAFNQSLNGWDVSKVENMSSMFYNAEAFNGEIDSWDVSSVITMYRMFREATVFNQPLNSWDTPVLLSTNEMFYEADAFNQPLDDWDVSKVTNMSSMFYGADNFNQNIDSWNVTEVTNMSSMFSYATSFNEPLNSWDVNSVVNMSSMFHGASVFNQPLNEWDVSAVANMSNMFEDAIVFNQLLTWDLSSVTLMPSMFEGALVYNQAMDWNVSVVTNFESMFKNAEAFNQPLNSWDTGEALTMEAMFYGATLFNEPLNNWNTSFVKNMQDMFREAQAFNQPLTVWNVASVTTMENMFQDAINFNGDLNGWNVRAVTTMEDMFNGASSFNKPINSWRTNNVISMKGMFQEASTFNQSLSEWLIGDVTMEDMFHDAISFDQYIGDWDVTGVNDMSNMLDDTALTRENYDNTLIAWSEQILTPGITLGAKSLVYCDAKDERQSMIDNYGWTFSLDVLDCPIPECTQLVSPVNGDINVPVNANITWEHVLYAEGYYLTVGTTSGGNDILDRETVTNETFYEFAADFNIGDVVYVTIIPFNYIGEAIGPCAEESFTISNSPATIPNCTSLISPIDGSEDIEVSTDLSWNAISNADGYQLTVGTTPGGSDIVNNEDVGNITVYDFTTDLPEDTNIYVSIIPYNDEGDASGCLEESFKTELIPVVPLCTTLISPLNGAINVGTTNLEISWNSVVDATGYLISVGITPGGIEVLNSIDNGNATTYTFSDDLEANRKHYVTITPYNAVGDAVGCTEESFTTAAIPTSAPMCTALTSPLNGSTDVSITTNLSWTAISDATGYKLTVGTTSGGTDILNAEDVGNVLTYDFVSDLPETSEIYVTITPYNVVGDAVSCTEESFSTETLPTVPMCTALTSPLNGSTDVSITTNLSWTAISDATGYKLTVGTTSGGTDILNAEDVGNVLTYDFVSDLPETSDIYVSITPYNAVGDAVSCAEESFSTETLPTVPMCTALTSPLNGSTDVSITTNLSWTAISDATGYKLTVGTTSGGIDILNAEDVGNVLTYDFVSDLPETSDIYVSITPYNAVGDAVSCAEESFSTETLPTVPMCTALTSPLNGSTDVSITTNLSWTAISDATGYKLTVGTTSGGTDILNAEDVGNVLTYDFVSDLPETTTIYVSITPYNAVGDAVSCAEESFSTETLPTVPMCTALTSPLNGSTDVSITTNLSWTAISDASGYKLTVGTTSGGIDILNAEDVGNVLTYDFVSDLPETTTIYVSITPYNAVGDAVSC</sequence>
<dbReference type="EMBL" id="JAJAPW010000002">
    <property type="protein sequence ID" value="MCB4797966.1"/>
    <property type="molecule type" value="Genomic_DNA"/>
</dbReference>
<evidence type="ECO:0000259" key="1">
    <source>
        <dbReference type="PROSITE" id="PS50093"/>
    </source>
</evidence>
<feature type="domain" description="PKD" evidence="1">
    <location>
        <begin position="747"/>
        <end position="787"/>
    </location>
</feature>
<dbReference type="Pfam" id="PF03382">
    <property type="entry name" value="DUF285"/>
    <property type="match status" value="5"/>
</dbReference>
<feature type="domain" description="PKD" evidence="1">
    <location>
        <begin position="54"/>
        <end position="86"/>
    </location>
</feature>
<keyword evidence="4" id="KW-1185">Reference proteome</keyword>
<feature type="non-terminal residue" evidence="3">
    <location>
        <position position="2203"/>
    </location>
</feature>
<dbReference type="SUPFAM" id="SSF49299">
    <property type="entry name" value="PKD domain"/>
    <property type="match status" value="1"/>
</dbReference>
<feature type="domain" description="Fibronectin type-III" evidence="2">
    <location>
        <begin position="1626"/>
        <end position="1717"/>
    </location>
</feature>
<reference evidence="3" key="1">
    <citation type="submission" date="2021-10" db="EMBL/GenBank/DDBJ databases">
        <title>Tamlana sargassums sp. nov., and Tamlana laminarinivorans sp. nov., two new bacteria isolated from the brown alga.</title>
        <authorList>
            <person name="Li J."/>
        </authorList>
    </citation>
    <scope>NUCLEOTIDE SEQUENCE</scope>
    <source>
        <strain evidence="3">PT2-4</strain>
    </source>
</reference>
<name>A0A9X1L454_9FLAO</name>
<dbReference type="NCBIfam" id="TIGR02167">
    <property type="entry name" value="Liste_lipo_26"/>
    <property type="match status" value="10"/>
</dbReference>
<dbReference type="Proteomes" id="UP001139199">
    <property type="component" value="Unassembled WGS sequence"/>
</dbReference>
<dbReference type="InterPro" id="IPR013783">
    <property type="entry name" value="Ig-like_fold"/>
</dbReference>
<proteinExistence type="predicted"/>
<dbReference type="InterPro" id="IPR011889">
    <property type="entry name" value="Liste_lipo_26"/>
</dbReference>
<evidence type="ECO:0000259" key="2">
    <source>
        <dbReference type="PROSITE" id="PS50853"/>
    </source>
</evidence>
<dbReference type="PROSITE" id="PS50853">
    <property type="entry name" value="FN3"/>
    <property type="match status" value="1"/>
</dbReference>
<dbReference type="Gene3D" id="2.60.40.10">
    <property type="entry name" value="Immunoglobulins"/>
    <property type="match status" value="9"/>
</dbReference>
<dbReference type="InterPro" id="IPR005046">
    <property type="entry name" value="DUF285"/>
</dbReference>
<comment type="caution">
    <text evidence="3">The sequence shown here is derived from an EMBL/GenBank/DDBJ whole genome shotgun (WGS) entry which is preliminary data.</text>
</comment>
<evidence type="ECO:0000313" key="4">
    <source>
        <dbReference type="Proteomes" id="UP001139199"/>
    </source>
</evidence>
<gene>
    <name evidence="3" type="ORF">LG649_03870</name>
</gene>
<dbReference type="RefSeq" id="WP_226541113.1">
    <property type="nucleotide sequence ID" value="NZ_JAJAPW010000002.1"/>
</dbReference>
<dbReference type="PROSITE" id="PS50093">
    <property type="entry name" value="PKD"/>
    <property type="match status" value="2"/>
</dbReference>
<organism evidence="3 4">
    <name type="scientific">Neotamlana laminarinivorans</name>
    <dbReference type="NCBI Taxonomy" id="2883124"/>
    <lineage>
        <taxon>Bacteria</taxon>
        <taxon>Pseudomonadati</taxon>
        <taxon>Bacteroidota</taxon>
        <taxon>Flavobacteriia</taxon>
        <taxon>Flavobacteriales</taxon>
        <taxon>Flavobacteriaceae</taxon>
        <taxon>Neotamlana</taxon>
    </lineage>
</organism>
<dbReference type="SUPFAM" id="SSF49265">
    <property type="entry name" value="Fibronectin type III"/>
    <property type="match status" value="1"/>
</dbReference>
<accession>A0A9X1L454</accession>
<protein>
    <submittedName>
        <fullName evidence="3">DUF285 domain-containing protein</fullName>
    </submittedName>
</protein>
<evidence type="ECO:0000313" key="3">
    <source>
        <dbReference type="EMBL" id="MCB4797966.1"/>
    </source>
</evidence>